<name>A0A7I7WEK1_9MYCO</name>
<feature type="compositionally biased region" description="Polar residues" evidence="1">
    <location>
        <begin position="92"/>
        <end position="102"/>
    </location>
</feature>
<evidence type="ECO:0000313" key="2">
    <source>
        <dbReference type="EMBL" id="BBZ15041.1"/>
    </source>
</evidence>
<dbReference type="EMBL" id="MVHM01000034">
    <property type="protein sequence ID" value="ORA29865.1"/>
    <property type="molecule type" value="Genomic_DNA"/>
</dbReference>
<dbReference type="Proteomes" id="UP000192441">
    <property type="component" value="Unassembled WGS sequence"/>
</dbReference>
<evidence type="ECO:0000313" key="5">
    <source>
        <dbReference type="Proteomes" id="UP000467379"/>
    </source>
</evidence>
<reference evidence="2" key="3">
    <citation type="submission" date="2020-02" db="EMBL/GenBank/DDBJ databases">
        <authorList>
            <person name="Matsumoto Y."/>
            <person name="Kinjo T."/>
            <person name="Motooka D."/>
            <person name="Nabeya D."/>
            <person name="Jung N."/>
            <person name="Uechi K."/>
            <person name="Horii T."/>
            <person name="Iida T."/>
            <person name="Fujita J."/>
            <person name="Nakamura S."/>
        </authorList>
    </citation>
    <scope>NUCLEOTIDE SEQUENCE</scope>
    <source>
        <strain evidence="2">JCM 12687</strain>
        <plasmid evidence="2">pJCM12687</plasmid>
    </source>
</reference>
<reference evidence="3 4" key="1">
    <citation type="submission" date="2016-12" db="EMBL/GenBank/DDBJ databases">
        <title>The new phylogeny of genus Mycobacterium.</title>
        <authorList>
            <person name="Tortoli E."/>
            <person name="Trovato A."/>
            <person name="Cirillo D.M."/>
        </authorList>
    </citation>
    <scope>NUCLEOTIDE SEQUENCE [LARGE SCALE GENOMIC DNA]</scope>
    <source>
        <strain evidence="3 4">DSM 44624</strain>
    </source>
</reference>
<protein>
    <submittedName>
        <fullName evidence="3">Uncharacterized protein</fullName>
    </submittedName>
</protein>
<evidence type="ECO:0000313" key="3">
    <source>
        <dbReference type="EMBL" id="ORA29865.1"/>
    </source>
</evidence>
<evidence type="ECO:0000313" key="4">
    <source>
        <dbReference type="Proteomes" id="UP000192441"/>
    </source>
</evidence>
<dbReference type="EMBL" id="AP022607">
    <property type="protein sequence ID" value="BBZ15041.1"/>
    <property type="molecule type" value="Genomic_DNA"/>
</dbReference>
<gene>
    <name evidence="3" type="ORF">BST20_27830</name>
    <name evidence="2" type="ORF">MBRA_52360</name>
</gene>
<evidence type="ECO:0000256" key="1">
    <source>
        <dbReference type="SAM" id="MobiDB-lite"/>
    </source>
</evidence>
<organism evidence="3 4">
    <name type="scientific">Mycobacterium branderi</name>
    <dbReference type="NCBI Taxonomy" id="43348"/>
    <lineage>
        <taxon>Bacteria</taxon>
        <taxon>Bacillati</taxon>
        <taxon>Actinomycetota</taxon>
        <taxon>Actinomycetes</taxon>
        <taxon>Mycobacteriales</taxon>
        <taxon>Mycobacteriaceae</taxon>
        <taxon>Mycobacterium</taxon>
    </lineage>
</organism>
<reference evidence="2 5" key="2">
    <citation type="journal article" date="2019" name="Emerg. Microbes Infect.">
        <title>Comprehensive subspecies identification of 175 nontuberculous mycobacteria species based on 7547 genomic profiles.</title>
        <authorList>
            <person name="Matsumoto Y."/>
            <person name="Kinjo T."/>
            <person name="Motooka D."/>
            <person name="Nabeya D."/>
            <person name="Jung N."/>
            <person name="Uechi K."/>
            <person name="Horii T."/>
            <person name="Iida T."/>
            <person name="Fujita J."/>
            <person name="Nakamura S."/>
        </authorList>
    </citation>
    <scope>NUCLEOTIDE SEQUENCE [LARGE SCALE GENOMIC DNA]</scope>
    <source>
        <strain evidence="2 5">JCM 12687</strain>
        <plasmid evidence="2">pJCM12687</plasmid>
    </source>
</reference>
<dbReference type="AlphaFoldDB" id="A0A7I7WEK1"/>
<sequence length="102" mass="11132">MVGTLSRCNPLCAAKGSRRRPICRDGQQPAAARIATKARLRTIALDHRLFGTNTRLDDRAPIEVLGSVTDTAPKVAHVRRAAEGRDHKLVMRSSSRTSQSVT</sequence>
<feature type="region of interest" description="Disordered" evidence="1">
    <location>
        <begin position="81"/>
        <end position="102"/>
    </location>
</feature>
<geneLocation type="plasmid" evidence="2 5">
    <name>pJCM12687</name>
</geneLocation>
<accession>A0A7I7WEK1</accession>
<proteinExistence type="predicted"/>
<keyword evidence="5" id="KW-1185">Reference proteome</keyword>
<dbReference type="Proteomes" id="UP000467379">
    <property type="component" value="Plasmid pJCM12687"/>
</dbReference>
<keyword evidence="2" id="KW-0614">Plasmid</keyword>